<evidence type="ECO:0000256" key="7">
    <source>
        <dbReference type="ARBA" id="ARBA00023136"/>
    </source>
</evidence>
<name>A0A8S4A7Y7_9TELE</name>
<comment type="subcellular location">
    <subcellularLocation>
        <location evidence="1">Endoplasmic reticulum membrane</location>
        <topology evidence="1">Single-pass type II membrane protein</topology>
    </subcellularLocation>
</comment>
<dbReference type="Proteomes" id="UP000677803">
    <property type="component" value="Unassembled WGS sequence"/>
</dbReference>
<evidence type="ECO:0000256" key="6">
    <source>
        <dbReference type="ARBA" id="ARBA00022989"/>
    </source>
</evidence>
<dbReference type="Pfam" id="PF12260">
    <property type="entry name" value="PIP49_C"/>
    <property type="match status" value="1"/>
</dbReference>
<feature type="domain" description="FAM69 N-terminal" evidence="10">
    <location>
        <begin position="26"/>
        <end position="185"/>
    </location>
</feature>
<evidence type="ECO:0000256" key="3">
    <source>
        <dbReference type="ARBA" id="ARBA00022692"/>
    </source>
</evidence>
<dbReference type="EMBL" id="CAJRST010000002">
    <property type="protein sequence ID" value="CAG5861648.1"/>
    <property type="molecule type" value="Genomic_DNA"/>
</dbReference>
<proteinExistence type="inferred from homology"/>
<comment type="similarity">
    <text evidence="2">Belongs to the DIPK family.</text>
</comment>
<comment type="caution">
    <text evidence="11">The sequence shown here is derived from an EMBL/GenBank/DDBJ whole genome shotgun (WGS) entry which is preliminary data.</text>
</comment>
<keyword evidence="7 9" id="KW-0472">Membrane</keyword>
<dbReference type="PANTHER" id="PTHR21093:SF4">
    <property type="entry name" value="DIVERGENT PROTEIN KINASE DOMAIN 1A"/>
    <property type="match status" value="1"/>
</dbReference>
<organism evidence="11 12">
    <name type="scientific">Menidia menidia</name>
    <name type="common">Atlantic silverside</name>
    <dbReference type="NCBI Taxonomy" id="238744"/>
    <lineage>
        <taxon>Eukaryota</taxon>
        <taxon>Metazoa</taxon>
        <taxon>Chordata</taxon>
        <taxon>Craniata</taxon>
        <taxon>Vertebrata</taxon>
        <taxon>Euteleostomi</taxon>
        <taxon>Actinopterygii</taxon>
        <taxon>Neopterygii</taxon>
        <taxon>Teleostei</taxon>
        <taxon>Neoteleostei</taxon>
        <taxon>Acanthomorphata</taxon>
        <taxon>Ovalentaria</taxon>
        <taxon>Atherinomorphae</taxon>
        <taxon>Atheriniformes</taxon>
        <taxon>Atherinopsidae</taxon>
        <taxon>Menidiinae</taxon>
        <taxon>Menidia</taxon>
    </lineage>
</organism>
<dbReference type="GO" id="GO:0005789">
    <property type="term" value="C:endoplasmic reticulum membrane"/>
    <property type="evidence" value="ECO:0007669"/>
    <property type="project" value="UniProtKB-SubCell"/>
</dbReference>
<keyword evidence="5" id="KW-0735">Signal-anchor</keyword>
<dbReference type="OrthoDB" id="8860232at2759"/>
<evidence type="ECO:0000256" key="9">
    <source>
        <dbReference type="SAM" id="Phobius"/>
    </source>
</evidence>
<keyword evidence="12" id="KW-1185">Reference proteome</keyword>
<dbReference type="InterPro" id="IPR022049">
    <property type="entry name" value="FAM69_kinase_dom"/>
</dbReference>
<evidence type="ECO:0000259" key="10">
    <source>
        <dbReference type="SMART" id="SM01299"/>
    </source>
</evidence>
<evidence type="ECO:0000256" key="1">
    <source>
        <dbReference type="ARBA" id="ARBA00004648"/>
    </source>
</evidence>
<accession>A0A8S4A7Y7</accession>
<evidence type="ECO:0000256" key="8">
    <source>
        <dbReference type="ARBA" id="ARBA00023157"/>
    </source>
</evidence>
<dbReference type="PANTHER" id="PTHR21093">
    <property type="entry name" value="DIVERGENT PROTEIN KINASE DOMAIN 1C-RELATED"/>
    <property type="match status" value="1"/>
</dbReference>
<keyword evidence="3 9" id="KW-0812">Transmembrane</keyword>
<reference evidence="11" key="1">
    <citation type="submission" date="2021-05" db="EMBL/GenBank/DDBJ databases">
        <authorList>
            <person name="Tigano A."/>
        </authorList>
    </citation>
    <scope>NUCLEOTIDE SEQUENCE</scope>
</reference>
<keyword evidence="8" id="KW-1015">Disulfide bond</keyword>
<feature type="transmembrane region" description="Helical" evidence="9">
    <location>
        <begin position="35"/>
        <end position="52"/>
    </location>
</feature>
<evidence type="ECO:0000256" key="4">
    <source>
        <dbReference type="ARBA" id="ARBA00022824"/>
    </source>
</evidence>
<dbReference type="SMART" id="SM01299">
    <property type="entry name" value="PIP49_N"/>
    <property type="match status" value="1"/>
</dbReference>
<evidence type="ECO:0000256" key="5">
    <source>
        <dbReference type="ARBA" id="ARBA00022968"/>
    </source>
</evidence>
<dbReference type="Pfam" id="PF14875">
    <property type="entry name" value="PIP49_N"/>
    <property type="match status" value="1"/>
</dbReference>
<protein>
    <submittedName>
        <fullName evidence="11">(Atlantic silverside) hypothetical protein</fullName>
    </submittedName>
</protein>
<dbReference type="AlphaFoldDB" id="A0A8S4A7Y7"/>
<evidence type="ECO:0000256" key="2">
    <source>
        <dbReference type="ARBA" id="ARBA00006338"/>
    </source>
</evidence>
<sequence length="436" mass="49536">MRCSASAMARRRLPWGLFRKPLYLQARFSYLHMKYLFFSWLAVFVGSWIVYVEYSSYTELCRGHDCKNSICDKYRKGVIDGAVCSSLCEKNTLYLGTCLTAKPNSQVYSGNWGDLEGVIKCQMADPAPRYDLGTEMEPKKWASAFNQPTKGTSVEKFRGMIINHLEAKVGDQVNLVDLATQVLSIADANKDGHISLPEARSTWALLQLNEFLLALVLQDRGHTPKLLGFCGDLYVIEKVPYSPLYGINLPWIIEMWIPASLRHRMDQWFTPSWPHKAKISIGLLELVEDVFHGTFGSFLMCEMSTATFGYNDRHDFKVTNAQFIVPEATFQDGIRQQHCDVDEDCLYGTDCLTSCDLTKHRCTPEVTRPNLAKACETLQDYILRGAPSDIREDLKKQLYACIALKGSAEHMEIEHSLVLNNIKTLLWKKISHTKDS</sequence>
<keyword evidence="6 9" id="KW-1133">Transmembrane helix</keyword>
<keyword evidence="4" id="KW-0256">Endoplasmic reticulum</keyword>
<dbReference type="InterPro" id="IPR029244">
    <property type="entry name" value="FAM69_N"/>
</dbReference>
<evidence type="ECO:0000313" key="12">
    <source>
        <dbReference type="Proteomes" id="UP000677803"/>
    </source>
</evidence>
<gene>
    <name evidence="11" type="ORF">MMEN_LOCUS1020</name>
</gene>
<evidence type="ECO:0000313" key="11">
    <source>
        <dbReference type="EMBL" id="CAG5861648.1"/>
    </source>
</evidence>